<feature type="compositionally biased region" description="Polar residues" evidence="1">
    <location>
        <begin position="72"/>
        <end position="82"/>
    </location>
</feature>
<accession>A0A7I7UB71</accession>
<evidence type="ECO:0000313" key="3">
    <source>
        <dbReference type="Proteomes" id="UP000466554"/>
    </source>
</evidence>
<protein>
    <submittedName>
        <fullName evidence="2">Uncharacterized protein</fullName>
    </submittedName>
</protein>
<evidence type="ECO:0000313" key="2">
    <source>
        <dbReference type="EMBL" id="BBY78123.1"/>
    </source>
</evidence>
<dbReference type="AlphaFoldDB" id="A0A7I7UB71"/>
<name>A0A7I7UB71_MYCPF</name>
<feature type="compositionally biased region" description="Basic and acidic residues" evidence="1">
    <location>
        <begin position="95"/>
        <end position="104"/>
    </location>
</feature>
<reference evidence="2 3" key="1">
    <citation type="journal article" date="2019" name="Emerg. Microbes Infect.">
        <title>Comprehensive subspecies identification of 175 nontuberculous mycobacteria species based on 7547 genomic profiles.</title>
        <authorList>
            <person name="Matsumoto Y."/>
            <person name="Kinjo T."/>
            <person name="Motooka D."/>
            <person name="Nabeya D."/>
            <person name="Jung N."/>
            <person name="Uechi K."/>
            <person name="Horii T."/>
            <person name="Iida T."/>
            <person name="Fujita J."/>
            <person name="Nakamura S."/>
        </authorList>
    </citation>
    <scope>NUCLEOTIDE SEQUENCE [LARGE SCALE GENOMIC DNA]</scope>
    <source>
        <strain evidence="2 3">JCM 6367</strain>
    </source>
</reference>
<evidence type="ECO:0000256" key="1">
    <source>
        <dbReference type="SAM" id="MobiDB-lite"/>
    </source>
</evidence>
<organism evidence="2 3">
    <name type="scientific">Mycolicibacterium parafortuitum</name>
    <name type="common">Mycobacterium parafortuitum</name>
    <dbReference type="NCBI Taxonomy" id="39692"/>
    <lineage>
        <taxon>Bacteria</taxon>
        <taxon>Bacillati</taxon>
        <taxon>Actinomycetota</taxon>
        <taxon>Actinomycetes</taxon>
        <taxon>Mycobacteriales</taxon>
        <taxon>Mycobacteriaceae</taxon>
        <taxon>Mycolicibacterium</taxon>
    </lineage>
</organism>
<sequence>MVNSRAGRRIAGILQVVWAREERGVMKVACRNLSPNPGTRSTPPGQTRVAPEYPARCSRTPPVPRPDPPISGISTPSGTIGQLSVHGWGGMPRYQAHDKPKTPE</sequence>
<feature type="compositionally biased region" description="Polar residues" evidence="1">
    <location>
        <begin position="33"/>
        <end position="45"/>
    </location>
</feature>
<proteinExistence type="predicted"/>
<gene>
    <name evidence="2" type="ORF">MPRF_50220</name>
</gene>
<dbReference type="Proteomes" id="UP000466554">
    <property type="component" value="Chromosome"/>
</dbReference>
<feature type="region of interest" description="Disordered" evidence="1">
    <location>
        <begin position="31"/>
        <end position="104"/>
    </location>
</feature>
<dbReference type="EMBL" id="AP022598">
    <property type="protein sequence ID" value="BBY78123.1"/>
    <property type="molecule type" value="Genomic_DNA"/>
</dbReference>